<evidence type="ECO:0000313" key="2">
    <source>
        <dbReference type="Proteomes" id="UP001234178"/>
    </source>
</evidence>
<comment type="caution">
    <text evidence="1">The sequence shown here is derived from an EMBL/GenBank/DDBJ whole genome shotgun (WGS) entry which is preliminary data.</text>
</comment>
<evidence type="ECO:0000313" key="1">
    <source>
        <dbReference type="EMBL" id="KAK4006166.1"/>
    </source>
</evidence>
<accession>A0ABQ9YZT0</accession>
<keyword evidence="2" id="KW-1185">Reference proteome</keyword>
<name>A0ABQ9YZT0_9CRUS</name>
<dbReference type="EMBL" id="JAOYFB010000002">
    <property type="protein sequence ID" value="KAK4006166.1"/>
    <property type="molecule type" value="Genomic_DNA"/>
</dbReference>
<reference evidence="1 2" key="1">
    <citation type="journal article" date="2023" name="Nucleic Acids Res.">
        <title>The hologenome of Daphnia magna reveals possible DNA methylation and microbiome-mediated evolution of the host genome.</title>
        <authorList>
            <person name="Chaturvedi A."/>
            <person name="Li X."/>
            <person name="Dhandapani V."/>
            <person name="Marshall H."/>
            <person name="Kissane S."/>
            <person name="Cuenca-Cambronero M."/>
            <person name="Asole G."/>
            <person name="Calvet F."/>
            <person name="Ruiz-Romero M."/>
            <person name="Marangio P."/>
            <person name="Guigo R."/>
            <person name="Rago D."/>
            <person name="Mirbahai L."/>
            <person name="Eastwood N."/>
            <person name="Colbourne J.K."/>
            <person name="Zhou J."/>
            <person name="Mallon E."/>
            <person name="Orsini L."/>
        </authorList>
    </citation>
    <scope>NUCLEOTIDE SEQUENCE [LARGE SCALE GENOMIC DNA]</scope>
    <source>
        <strain evidence="1">LRV0_1</strain>
    </source>
</reference>
<dbReference type="Proteomes" id="UP001234178">
    <property type="component" value="Unassembled WGS sequence"/>
</dbReference>
<proteinExistence type="predicted"/>
<organism evidence="1 2">
    <name type="scientific">Daphnia magna</name>
    <dbReference type="NCBI Taxonomy" id="35525"/>
    <lineage>
        <taxon>Eukaryota</taxon>
        <taxon>Metazoa</taxon>
        <taxon>Ecdysozoa</taxon>
        <taxon>Arthropoda</taxon>
        <taxon>Crustacea</taxon>
        <taxon>Branchiopoda</taxon>
        <taxon>Diplostraca</taxon>
        <taxon>Cladocera</taxon>
        <taxon>Anomopoda</taxon>
        <taxon>Daphniidae</taxon>
        <taxon>Daphnia</taxon>
    </lineage>
</organism>
<protein>
    <submittedName>
        <fullName evidence="1">Uncharacterized protein</fullName>
    </submittedName>
</protein>
<sequence length="202" mass="23251">MLLSLHYQASKESEIKPSSIHIIGNSKGDLEHPIPEYGMAKTNSPEDNNVTKNIVDNAWHATLKICKTEEKMCRIRLPTNCILCKKERSGQCSASEIVELKQVIKDKNKELKTVKGYHAKLETHLNCLKLRLKNNRKKLNTCRKKLLRLKRYSQEVVVTLGKLKEQTKTLSANQLDEKIKCLTHGVHRRFHSFILNTIYASF</sequence>
<gene>
    <name evidence="1" type="ORF">OUZ56_011321</name>
</gene>